<proteinExistence type="predicted"/>
<accession>A0A166XG68</accession>
<dbReference type="OrthoDB" id="3203373at2759"/>
<dbReference type="InterPro" id="IPR032675">
    <property type="entry name" value="LRR_dom_sf"/>
</dbReference>
<dbReference type="AlphaFoldDB" id="A0A166XG68"/>
<sequence>MDFLDEDFSSNFLQLLSDHMGHCRHLHMYAENTGLMRALKCISLQPMPLLESIDLGCQEDALEFHELIFRSGINPRLTTASILNIDFTTMHYCLPAFSSLISLQLPYIDHPDYNSFRDSLMALPSLRHLDLSLDVFDIPSPPTHLPIVLSNILHLRVHGDRDGCPGVPGNLLSCIQAPNLVALSLSMFRSMSRDAYPIVYNAHAAEPHFPSLQHLVLPNDTRSVTDIVAFARSFPNIGRLTFAPGQNDGHLLPHYLEHILGAIIRGDGASAANNAPSGILWPKLQSIALSTIADHSDVPGLKSTILQLQAAGHPLRKLLLPGKGYDPMAEVGEIIEIEEYYVDWPTPFDC</sequence>
<evidence type="ECO:0000313" key="2">
    <source>
        <dbReference type="Proteomes" id="UP000076532"/>
    </source>
</evidence>
<evidence type="ECO:0000313" key="1">
    <source>
        <dbReference type="EMBL" id="KZP34749.1"/>
    </source>
</evidence>
<dbReference type="SUPFAM" id="SSF52047">
    <property type="entry name" value="RNI-like"/>
    <property type="match status" value="1"/>
</dbReference>
<gene>
    <name evidence="1" type="ORF">FIBSPDRAFT_924171</name>
</gene>
<keyword evidence="2" id="KW-1185">Reference proteome</keyword>
<evidence type="ECO:0008006" key="3">
    <source>
        <dbReference type="Google" id="ProtNLM"/>
    </source>
</evidence>
<organism evidence="1 2">
    <name type="scientific">Athelia psychrophila</name>
    <dbReference type="NCBI Taxonomy" id="1759441"/>
    <lineage>
        <taxon>Eukaryota</taxon>
        <taxon>Fungi</taxon>
        <taxon>Dikarya</taxon>
        <taxon>Basidiomycota</taxon>
        <taxon>Agaricomycotina</taxon>
        <taxon>Agaricomycetes</taxon>
        <taxon>Agaricomycetidae</taxon>
        <taxon>Atheliales</taxon>
        <taxon>Atheliaceae</taxon>
        <taxon>Athelia</taxon>
    </lineage>
</organism>
<reference evidence="1 2" key="1">
    <citation type="journal article" date="2016" name="Mol. Biol. Evol.">
        <title>Comparative Genomics of Early-Diverging Mushroom-Forming Fungi Provides Insights into the Origins of Lignocellulose Decay Capabilities.</title>
        <authorList>
            <person name="Nagy L.G."/>
            <person name="Riley R."/>
            <person name="Tritt A."/>
            <person name="Adam C."/>
            <person name="Daum C."/>
            <person name="Floudas D."/>
            <person name="Sun H."/>
            <person name="Yadav J.S."/>
            <person name="Pangilinan J."/>
            <person name="Larsson K.H."/>
            <person name="Matsuura K."/>
            <person name="Barry K."/>
            <person name="Labutti K."/>
            <person name="Kuo R."/>
            <person name="Ohm R.A."/>
            <person name="Bhattacharya S.S."/>
            <person name="Shirouzu T."/>
            <person name="Yoshinaga Y."/>
            <person name="Martin F.M."/>
            <person name="Grigoriev I.V."/>
            <person name="Hibbett D.S."/>
        </authorList>
    </citation>
    <scope>NUCLEOTIDE SEQUENCE [LARGE SCALE GENOMIC DNA]</scope>
    <source>
        <strain evidence="1 2">CBS 109695</strain>
    </source>
</reference>
<dbReference type="Gene3D" id="3.80.10.10">
    <property type="entry name" value="Ribonuclease Inhibitor"/>
    <property type="match status" value="1"/>
</dbReference>
<dbReference type="EMBL" id="KV417480">
    <property type="protein sequence ID" value="KZP34749.1"/>
    <property type="molecule type" value="Genomic_DNA"/>
</dbReference>
<name>A0A166XG68_9AGAM</name>
<dbReference type="Proteomes" id="UP000076532">
    <property type="component" value="Unassembled WGS sequence"/>
</dbReference>
<protein>
    <recommendedName>
        <fullName evidence="3">F-box domain-containing protein</fullName>
    </recommendedName>
</protein>